<protein>
    <recommendedName>
        <fullName evidence="2">Laminin G domain-containing protein</fullName>
    </recommendedName>
</protein>
<evidence type="ECO:0000256" key="1">
    <source>
        <dbReference type="PROSITE-ProRule" id="PRU00122"/>
    </source>
</evidence>
<dbReference type="InterPro" id="IPR013320">
    <property type="entry name" value="ConA-like_dom_sf"/>
</dbReference>
<dbReference type="Pfam" id="PF02210">
    <property type="entry name" value="Laminin_G_2"/>
    <property type="match status" value="1"/>
</dbReference>
<organism evidence="3">
    <name type="scientific">Arion vulgaris</name>
    <dbReference type="NCBI Taxonomy" id="1028688"/>
    <lineage>
        <taxon>Eukaryota</taxon>
        <taxon>Metazoa</taxon>
        <taxon>Spiralia</taxon>
        <taxon>Lophotrochozoa</taxon>
        <taxon>Mollusca</taxon>
        <taxon>Gastropoda</taxon>
        <taxon>Heterobranchia</taxon>
        <taxon>Euthyneura</taxon>
        <taxon>Panpulmonata</taxon>
        <taxon>Eupulmonata</taxon>
        <taxon>Stylommatophora</taxon>
        <taxon>Helicina</taxon>
        <taxon>Arionoidea</taxon>
        <taxon>Arionidae</taxon>
        <taxon>Arion</taxon>
    </lineage>
</organism>
<name>A0A0B7C0R6_9EUPU</name>
<feature type="domain" description="Laminin G" evidence="2">
    <location>
        <begin position="1"/>
        <end position="86"/>
    </location>
</feature>
<accession>A0A0B7C0R6</accession>
<sequence length="86" mass="9412">DGLVHDIVISLVNSKAKLEVDGNAAYSNRYHKVLEHRGTVVLGYSLRQVDKQYGFVGCMQGIKIQGQRLDPLAIMESDAAVGLLLD</sequence>
<feature type="non-terminal residue" evidence="3">
    <location>
        <position position="86"/>
    </location>
</feature>
<evidence type="ECO:0000313" key="3">
    <source>
        <dbReference type="EMBL" id="CEK98787.1"/>
    </source>
</evidence>
<dbReference type="EMBL" id="HACG01051916">
    <property type="protein sequence ID" value="CEK98787.1"/>
    <property type="molecule type" value="Transcribed_RNA"/>
</dbReference>
<dbReference type="PROSITE" id="PS50025">
    <property type="entry name" value="LAM_G_DOMAIN"/>
    <property type="match status" value="1"/>
</dbReference>
<feature type="non-terminal residue" evidence="3">
    <location>
        <position position="1"/>
    </location>
</feature>
<reference evidence="3" key="1">
    <citation type="submission" date="2014-12" db="EMBL/GenBank/DDBJ databases">
        <title>Insight into the proteome of Arion vulgaris.</title>
        <authorList>
            <person name="Aradska J."/>
            <person name="Bulat T."/>
            <person name="Smidak R."/>
            <person name="Sarate P."/>
            <person name="Gangsoo J."/>
            <person name="Sialana F."/>
            <person name="Bilban M."/>
            <person name="Lubec G."/>
        </authorList>
    </citation>
    <scope>NUCLEOTIDE SEQUENCE</scope>
    <source>
        <tissue evidence="3">Skin</tissue>
    </source>
</reference>
<comment type="caution">
    <text evidence="1">Lacks conserved residue(s) required for the propagation of feature annotation.</text>
</comment>
<evidence type="ECO:0000259" key="2">
    <source>
        <dbReference type="PROSITE" id="PS50025"/>
    </source>
</evidence>
<proteinExistence type="predicted"/>
<dbReference type="AlphaFoldDB" id="A0A0B7C0R6"/>
<gene>
    <name evidence="3" type="primary">ORF219602</name>
</gene>
<dbReference type="SUPFAM" id="SSF49899">
    <property type="entry name" value="Concanavalin A-like lectins/glucanases"/>
    <property type="match status" value="1"/>
</dbReference>
<dbReference type="Gene3D" id="2.60.120.200">
    <property type="match status" value="1"/>
</dbReference>
<dbReference type="InterPro" id="IPR001791">
    <property type="entry name" value="Laminin_G"/>
</dbReference>